<dbReference type="InterPro" id="IPR000847">
    <property type="entry name" value="LysR_HTH_N"/>
</dbReference>
<dbReference type="SUPFAM" id="SSF53850">
    <property type="entry name" value="Periplasmic binding protein-like II"/>
    <property type="match status" value="1"/>
</dbReference>
<protein>
    <submittedName>
        <fullName evidence="6">Transcriptional regulator</fullName>
    </submittedName>
</protein>
<dbReference type="GO" id="GO:0043565">
    <property type="term" value="F:sequence-specific DNA binding"/>
    <property type="evidence" value="ECO:0007669"/>
    <property type="project" value="TreeGrafter"/>
</dbReference>
<dbReference type="Gene3D" id="1.10.10.10">
    <property type="entry name" value="Winged helix-like DNA-binding domain superfamily/Winged helix DNA-binding domain"/>
    <property type="match status" value="1"/>
</dbReference>
<evidence type="ECO:0000313" key="6">
    <source>
        <dbReference type="EMBL" id="ATB30611.1"/>
    </source>
</evidence>
<dbReference type="Pfam" id="PF03466">
    <property type="entry name" value="LysR_substrate"/>
    <property type="match status" value="1"/>
</dbReference>
<dbReference type="Proteomes" id="UP000217289">
    <property type="component" value="Chromosome"/>
</dbReference>
<dbReference type="CDD" id="cd08472">
    <property type="entry name" value="PBP2_CrgA_like_3"/>
    <property type="match status" value="1"/>
</dbReference>
<dbReference type="KEGG" id="mbd:MEBOL_004072"/>
<dbReference type="Pfam" id="PF00126">
    <property type="entry name" value="HTH_1"/>
    <property type="match status" value="1"/>
</dbReference>
<comment type="similarity">
    <text evidence="1">Belongs to the LysR transcriptional regulatory family.</text>
</comment>
<evidence type="ECO:0000259" key="5">
    <source>
        <dbReference type="PROSITE" id="PS50931"/>
    </source>
</evidence>
<keyword evidence="7" id="KW-1185">Reference proteome</keyword>
<evidence type="ECO:0000313" key="7">
    <source>
        <dbReference type="Proteomes" id="UP000217289"/>
    </source>
</evidence>
<dbReference type="PANTHER" id="PTHR30537">
    <property type="entry name" value="HTH-TYPE TRANSCRIPTIONAL REGULATOR"/>
    <property type="match status" value="1"/>
</dbReference>
<evidence type="ECO:0000256" key="3">
    <source>
        <dbReference type="ARBA" id="ARBA00023125"/>
    </source>
</evidence>
<dbReference type="SUPFAM" id="SSF46785">
    <property type="entry name" value="Winged helix' DNA-binding domain"/>
    <property type="match status" value="1"/>
</dbReference>
<dbReference type="InterPro" id="IPR005119">
    <property type="entry name" value="LysR_subst-bd"/>
</dbReference>
<sequence>MNRLEAMELFLRVAETGSFTEAARQLGLPKASATTRVQALEARLGVKLLHRTTRRVSLTPEGAHYLEECGRLLRELEELEGSLGQDRASAKGRLRVDVPTSMGRHVLAPRLGDFIERYPGITLELGCTDRVVDLVAEGIDCVIRGGEVHDPSLVARKMGETPVITCAAPGYLRRHGPPRSPEELEGHVFVNFISRRTGKAFEVDFQRGDQTFVLHLPHRVATNDAGISLALAVAGQGLLQVPASAPVRQLLADGQLQRVLPDWSAPPLPFFVMYAPTRRLPTRVRVFVDWIVEVFREEFAEAHAFVATSPATP</sequence>
<dbReference type="GO" id="GO:0006351">
    <property type="term" value="P:DNA-templated transcription"/>
    <property type="evidence" value="ECO:0007669"/>
    <property type="project" value="TreeGrafter"/>
</dbReference>
<dbReference type="FunFam" id="1.10.10.10:FF:000001">
    <property type="entry name" value="LysR family transcriptional regulator"/>
    <property type="match status" value="1"/>
</dbReference>
<name>A0A250IHG5_9BACT</name>
<organism evidence="6 7">
    <name type="scientific">Melittangium boletus DSM 14713</name>
    <dbReference type="NCBI Taxonomy" id="1294270"/>
    <lineage>
        <taxon>Bacteria</taxon>
        <taxon>Pseudomonadati</taxon>
        <taxon>Myxococcota</taxon>
        <taxon>Myxococcia</taxon>
        <taxon>Myxococcales</taxon>
        <taxon>Cystobacterineae</taxon>
        <taxon>Archangiaceae</taxon>
        <taxon>Melittangium</taxon>
    </lineage>
</organism>
<dbReference type="PROSITE" id="PS50931">
    <property type="entry name" value="HTH_LYSR"/>
    <property type="match status" value="1"/>
</dbReference>
<reference evidence="6 7" key="1">
    <citation type="submission" date="2017-06" db="EMBL/GenBank/DDBJ databases">
        <authorList>
            <person name="Kim H.J."/>
            <person name="Triplett B.A."/>
        </authorList>
    </citation>
    <scope>NUCLEOTIDE SEQUENCE [LARGE SCALE GENOMIC DNA]</scope>
    <source>
        <strain evidence="6 7">DSM 14713</strain>
    </source>
</reference>
<evidence type="ECO:0000256" key="4">
    <source>
        <dbReference type="ARBA" id="ARBA00023163"/>
    </source>
</evidence>
<dbReference type="AlphaFoldDB" id="A0A250IHG5"/>
<keyword evidence="4" id="KW-0804">Transcription</keyword>
<feature type="domain" description="HTH lysR-type" evidence="5">
    <location>
        <begin position="1"/>
        <end position="59"/>
    </location>
</feature>
<evidence type="ECO:0000256" key="2">
    <source>
        <dbReference type="ARBA" id="ARBA00023015"/>
    </source>
</evidence>
<proteinExistence type="inferred from homology"/>
<dbReference type="OrthoDB" id="5416547at2"/>
<dbReference type="EMBL" id="CP022163">
    <property type="protein sequence ID" value="ATB30611.1"/>
    <property type="molecule type" value="Genomic_DNA"/>
</dbReference>
<evidence type="ECO:0000256" key="1">
    <source>
        <dbReference type="ARBA" id="ARBA00009437"/>
    </source>
</evidence>
<keyword evidence="2" id="KW-0805">Transcription regulation</keyword>
<dbReference type="InterPro" id="IPR058163">
    <property type="entry name" value="LysR-type_TF_proteobact-type"/>
</dbReference>
<keyword evidence="3" id="KW-0238">DNA-binding</keyword>
<dbReference type="Gene3D" id="3.40.190.290">
    <property type="match status" value="1"/>
</dbReference>
<dbReference type="GO" id="GO:0003700">
    <property type="term" value="F:DNA-binding transcription factor activity"/>
    <property type="evidence" value="ECO:0007669"/>
    <property type="project" value="InterPro"/>
</dbReference>
<dbReference type="InterPro" id="IPR036388">
    <property type="entry name" value="WH-like_DNA-bd_sf"/>
</dbReference>
<dbReference type="PANTHER" id="PTHR30537:SF72">
    <property type="entry name" value="LYSR FAMILY TRANSCRIPTIONAL REGULATOR"/>
    <property type="match status" value="1"/>
</dbReference>
<accession>A0A250IHG5</accession>
<dbReference type="InterPro" id="IPR036390">
    <property type="entry name" value="WH_DNA-bd_sf"/>
</dbReference>
<gene>
    <name evidence="6" type="ORF">MEBOL_004072</name>
</gene>
<dbReference type="RefSeq" id="WP_095979046.1">
    <property type="nucleotide sequence ID" value="NZ_CP022163.1"/>
</dbReference>